<gene>
    <name evidence="6" type="ORF">DFR71_3845</name>
</gene>
<keyword evidence="7" id="KW-1185">Reference proteome</keyword>
<feature type="DNA-binding region" description="H-T-H motif" evidence="4">
    <location>
        <begin position="53"/>
        <end position="72"/>
    </location>
</feature>
<evidence type="ECO:0000256" key="4">
    <source>
        <dbReference type="PROSITE-ProRule" id="PRU00335"/>
    </source>
</evidence>
<comment type="caution">
    <text evidence="6">The sequence shown here is derived from an EMBL/GenBank/DDBJ whole genome shotgun (WGS) entry which is preliminary data.</text>
</comment>
<dbReference type="PROSITE" id="PS50977">
    <property type="entry name" value="HTH_TETR_2"/>
    <property type="match status" value="1"/>
</dbReference>
<dbReference type="InterPro" id="IPR009057">
    <property type="entry name" value="Homeodomain-like_sf"/>
</dbReference>
<reference evidence="6 7" key="1">
    <citation type="submission" date="2019-03" db="EMBL/GenBank/DDBJ databases">
        <title>Genomic Encyclopedia of Type Strains, Phase IV (KMG-IV): sequencing the most valuable type-strain genomes for metagenomic binning, comparative biology and taxonomic classification.</title>
        <authorList>
            <person name="Goeker M."/>
        </authorList>
    </citation>
    <scope>NUCLEOTIDE SEQUENCE [LARGE SCALE GENOMIC DNA]</scope>
    <source>
        <strain evidence="6 7">DSM 44684</strain>
    </source>
</reference>
<dbReference type="SUPFAM" id="SSF46689">
    <property type="entry name" value="Homeodomain-like"/>
    <property type="match status" value="1"/>
</dbReference>
<dbReference type="PANTHER" id="PTHR30055:SF234">
    <property type="entry name" value="HTH-TYPE TRANSCRIPTIONAL REGULATOR BETI"/>
    <property type="match status" value="1"/>
</dbReference>
<dbReference type="PANTHER" id="PTHR30055">
    <property type="entry name" value="HTH-TYPE TRANSCRIPTIONAL REGULATOR RUTR"/>
    <property type="match status" value="1"/>
</dbReference>
<dbReference type="Gene3D" id="1.10.357.10">
    <property type="entry name" value="Tetracycline Repressor, domain 2"/>
    <property type="match status" value="1"/>
</dbReference>
<dbReference type="EMBL" id="SMFR01000003">
    <property type="protein sequence ID" value="TCJ94936.1"/>
    <property type="molecule type" value="Genomic_DNA"/>
</dbReference>
<dbReference type="STRING" id="1210063.GCA_001612665_03503"/>
<protein>
    <submittedName>
        <fullName evidence="6">TetR family transcriptional regulator</fullName>
    </submittedName>
</protein>
<evidence type="ECO:0000256" key="1">
    <source>
        <dbReference type="ARBA" id="ARBA00023015"/>
    </source>
</evidence>
<dbReference type="AlphaFoldDB" id="A0A4R1FJC1"/>
<evidence type="ECO:0000259" key="5">
    <source>
        <dbReference type="PROSITE" id="PS50977"/>
    </source>
</evidence>
<dbReference type="GO" id="GO:0003700">
    <property type="term" value="F:DNA-binding transcription factor activity"/>
    <property type="evidence" value="ECO:0007669"/>
    <property type="project" value="TreeGrafter"/>
</dbReference>
<dbReference type="Pfam" id="PF00440">
    <property type="entry name" value="TetR_N"/>
    <property type="match status" value="1"/>
</dbReference>
<dbReference type="InterPro" id="IPR036271">
    <property type="entry name" value="Tet_transcr_reg_TetR-rel_C_sf"/>
</dbReference>
<dbReference type="GO" id="GO:0000976">
    <property type="term" value="F:transcription cis-regulatory region binding"/>
    <property type="evidence" value="ECO:0007669"/>
    <property type="project" value="TreeGrafter"/>
</dbReference>
<dbReference type="Proteomes" id="UP000294856">
    <property type="component" value="Unassembled WGS sequence"/>
</dbReference>
<name>A0A4R1FJC1_9NOCA</name>
<accession>A0A4R1FJC1</accession>
<evidence type="ECO:0000313" key="6">
    <source>
        <dbReference type="EMBL" id="TCJ94936.1"/>
    </source>
</evidence>
<feature type="domain" description="HTH tetR-type" evidence="5">
    <location>
        <begin position="32"/>
        <end position="90"/>
    </location>
</feature>
<dbReference type="InterPro" id="IPR001647">
    <property type="entry name" value="HTH_TetR"/>
</dbReference>
<evidence type="ECO:0000256" key="2">
    <source>
        <dbReference type="ARBA" id="ARBA00023125"/>
    </source>
</evidence>
<keyword evidence="1" id="KW-0805">Transcription regulation</keyword>
<dbReference type="SUPFAM" id="SSF48498">
    <property type="entry name" value="Tetracyclin repressor-like, C-terminal domain"/>
    <property type="match status" value="1"/>
</dbReference>
<organism evidence="6 7">
    <name type="scientific">Nocardia alba</name>
    <dbReference type="NCBI Taxonomy" id="225051"/>
    <lineage>
        <taxon>Bacteria</taxon>
        <taxon>Bacillati</taxon>
        <taxon>Actinomycetota</taxon>
        <taxon>Actinomycetes</taxon>
        <taxon>Mycobacteriales</taxon>
        <taxon>Nocardiaceae</taxon>
        <taxon>Nocardia</taxon>
    </lineage>
</organism>
<evidence type="ECO:0000256" key="3">
    <source>
        <dbReference type="ARBA" id="ARBA00023163"/>
    </source>
</evidence>
<keyword evidence="2 4" id="KW-0238">DNA-binding</keyword>
<dbReference type="InterPro" id="IPR050109">
    <property type="entry name" value="HTH-type_TetR-like_transc_reg"/>
</dbReference>
<sequence>MSRIVCETISFVPALDDIASAPRSVGRRADTRRNARRLLEAATAVLAQNPGATMTDIADAAELTRATVYRYYRHREDLIAAIRALAEADIVAIVAELPTSGPVVPALVALLESSVELGMKYRYLVLNQGWVDPTPAAIQVRDTVAEFIARGQRAGELDRSFAPELVAQMFLGMVMSAVTPIALGQLAHEQAVPQVSRALVKLLS</sequence>
<keyword evidence="3" id="KW-0804">Transcription</keyword>
<proteinExistence type="predicted"/>
<evidence type="ECO:0000313" key="7">
    <source>
        <dbReference type="Proteomes" id="UP000294856"/>
    </source>
</evidence>
<dbReference type="OrthoDB" id="3869819at2"/>